<dbReference type="eggNOG" id="ENOG5032VDF">
    <property type="taxonomic scope" value="Bacteria"/>
</dbReference>
<feature type="transmembrane region" description="Helical" evidence="1">
    <location>
        <begin position="333"/>
        <end position="351"/>
    </location>
</feature>
<keyword evidence="1" id="KW-0812">Transmembrane</keyword>
<gene>
    <name evidence="2" type="ordered locus">Calhy_0314</name>
</gene>
<proteinExistence type="predicted"/>
<dbReference type="KEGG" id="chd:Calhy_0314"/>
<evidence type="ECO:0000256" key="1">
    <source>
        <dbReference type="SAM" id="Phobius"/>
    </source>
</evidence>
<feature type="transmembrane region" description="Helical" evidence="1">
    <location>
        <begin position="82"/>
        <end position="103"/>
    </location>
</feature>
<feature type="transmembrane region" description="Helical" evidence="1">
    <location>
        <begin position="180"/>
        <end position="207"/>
    </location>
</feature>
<protein>
    <submittedName>
        <fullName evidence="2">Uncharacterized protein</fullName>
    </submittedName>
</protein>
<evidence type="ECO:0000313" key="2">
    <source>
        <dbReference type="EMBL" id="ADQ06062.1"/>
    </source>
</evidence>
<keyword evidence="3" id="KW-1185">Reference proteome</keyword>
<dbReference type="OrthoDB" id="1715299at2"/>
<name>E4QBG0_CALH1</name>
<organism evidence="2 3">
    <name type="scientific">Caldicellulosiruptor hydrothermalis (strain DSM 18901 / VKM B-2411 / 108)</name>
    <dbReference type="NCBI Taxonomy" id="632292"/>
    <lineage>
        <taxon>Bacteria</taxon>
        <taxon>Bacillati</taxon>
        <taxon>Bacillota</taxon>
        <taxon>Bacillota incertae sedis</taxon>
        <taxon>Caldicellulosiruptorales</taxon>
        <taxon>Caldicellulosiruptoraceae</taxon>
        <taxon>Caldicellulosiruptor</taxon>
    </lineage>
</organism>
<accession>E4QBG0</accession>
<keyword evidence="1" id="KW-1133">Transmembrane helix</keyword>
<evidence type="ECO:0000313" key="3">
    <source>
        <dbReference type="Proteomes" id="UP000006890"/>
    </source>
</evidence>
<feature type="transmembrane region" description="Helical" evidence="1">
    <location>
        <begin position="135"/>
        <end position="159"/>
    </location>
</feature>
<sequence>MTKFKKLKFSVLAVLSGLFLFYPVVSFAGPVDIGKTFITSLSNKIVYVGIGFVVIAFMLAFLKLMFTQNEQEHAQTAQWLKYIVIACIILGIFTSIIGVILGFEQKFTDAMKVLPSTQQGSQPVNQADTDKTMTWIGLALTWIINYFIQLIEWIGRLAGFKPLNQLLFNNTVFSDKEFKFLLTFYSFAAACSIAFVVLMVGKTAIQLTVSGLSVRKRVNLMEEITTWFQVVLLIAAAPLLFSFMFWFFEKLTNWLYAYVKTETTYFGNVEGITASVAKFFGFGLDENKIAQNGFIDTLALDLGTSNPLNTAIVKLIYALLYFKVNLIFLTRRIILGVFFLFTPFAAAMWGIKKDANVMNVWFGEIITNASMAFFYAFTLLAVLHLFTAVGLDGWLFGAIAMYSVPKIADTLRNLLQNYFERLSGIDEMSLANPFFSGTLAMMKGAQNSFVHAFGSQSKASEWSTSIGSTSGGEINAGGLAGGFSPAGGGSGSGGSGATFAGFTGSRTFEGGPIPMGGFSGVPATGGPKIEFASTSGSTTSGSSASPLDSLTGYRNIYTDTDATRKAFLRNLNAMTGGSKLYRAGQFLQGVGETLGRDNPTFQAFSYFAGGIMKSAGSINRIGQAIDLTTLERMSHMQEYKQHFANLAPVVNKLTAEGKYGVVMDAIRKGDVSILAMNGVTMTDEISNSVLKLSEAFKGEREITKKQLGINEVIAAKKLGHGYENFERYFARKHPYKDAAEAFIFKV</sequence>
<dbReference type="RefSeq" id="WP_013402271.1">
    <property type="nucleotide sequence ID" value="NC_014652.1"/>
</dbReference>
<dbReference type="HOGENOM" id="CLU_380698_0_0_9"/>
<dbReference type="AlphaFoldDB" id="E4QBG0"/>
<feature type="transmembrane region" description="Helical" evidence="1">
    <location>
        <begin position="44"/>
        <end position="62"/>
    </location>
</feature>
<dbReference type="Proteomes" id="UP000006890">
    <property type="component" value="Chromosome"/>
</dbReference>
<reference evidence="2 3" key="2">
    <citation type="journal article" date="2011" name="J. Bacteriol.">
        <title>Complete genome sequences for the anaerobic, extremely thermophilic plant biomass-degrading bacteria Caldicellulosiruptor hydrothermalis, Caldicellulosiruptor kristjanssonii, Caldicellulosiruptor kronotskyensis, Caldicellulosiruptor owensenis, and Caldicellulosiruptor lactoaceticus.</title>
        <authorList>
            <person name="Blumer-Schuette S.E."/>
            <person name="Ozdemir I."/>
            <person name="Mistry D."/>
            <person name="Lucas S."/>
            <person name="Lapidus A."/>
            <person name="Cheng J.F."/>
            <person name="Goodwin L.A."/>
            <person name="Pitluck S."/>
            <person name="Land M.L."/>
            <person name="Hauser L.J."/>
            <person name="Woyke T."/>
            <person name="Mikhailova N."/>
            <person name="Pati A."/>
            <person name="Kyrpides N.C."/>
            <person name="Ivanova N."/>
            <person name="Detter J.C."/>
            <person name="Walston-Davenport K."/>
            <person name="Han S."/>
            <person name="Adams M.W."/>
            <person name="Kelly R.M."/>
        </authorList>
    </citation>
    <scope>NUCLEOTIDE SEQUENCE [LARGE SCALE GENOMIC DNA]</scope>
    <source>
        <strain evidence="3">DSM 18901 / VKM B-2411 / 108</strain>
    </source>
</reference>
<feature type="transmembrane region" description="Helical" evidence="1">
    <location>
        <begin position="371"/>
        <end position="404"/>
    </location>
</feature>
<reference key="1">
    <citation type="submission" date="2010-09" db="EMBL/GenBank/DDBJ databases">
        <title>Complete sequence of Caldicellulosiruptor hydrothermalis 108.</title>
        <authorList>
            <consortium name="US DOE Joint Genome Institute"/>
            <person name="Lucas S."/>
            <person name="Copeland A."/>
            <person name="Lapidus A."/>
            <person name="Cheng J.-F."/>
            <person name="Bruce D."/>
            <person name="Goodwin L."/>
            <person name="Pitluck S."/>
            <person name="Davenport K."/>
            <person name="Detter J.C."/>
            <person name="Han C."/>
            <person name="Tapia R."/>
            <person name="Land M."/>
            <person name="Hauser L."/>
            <person name="Chang Y.-J."/>
            <person name="Jeffries C."/>
            <person name="Kyrpides N."/>
            <person name="Ivanova N."/>
            <person name="Mikhailova N."/>
            <person name="Blumer-Schuette S.E."/>
            <person name="Kelly R.M."/>
            <person name="Woyke T."/>
        </authorList>
    </citation>
    <scope>NUCLEOTIDE SEQUENCE</scope>
    <source>
        <strain>108</strain>
    </source>
</reference>
<dbReference type="EMBL" id="CP002219">
    <property type="protein sequence ID" value="ADQ06062.1"/>
    <property type="molecule type" value="Genomic_DNA"/>
</dbReference>
<keyword evidence="1" id="KW-0472">Membrane</keyword>
<feature type="transmembrane region" description="Helical" evidence="1">
    <location>
        <begin position="227"/>
        <end position="248"/>
    </location>
</feature>
<dbReference type="STRING" id="632292.Calhy_0314"/>